<feature type="transmembrane region" description="Helical" evidence="1">
    <location>
        <begin position="92"/>
        <end position="113"/>
    </location>
</feature>
<comment type="caution">
    <text evidence="2">The sequence shown here is derived from an EMBL/GenBank/DDBJ whole genome shotgun (WGS) entry which is preliminary data.</text>
</comment>
<accession>A0A9W9ZDN4</accession>
<gene>
    <name evidence="2" type="ORF">OS493_024214</name>
</gene>
<feature type="transmembrane region" description="Helical" evidence="1">
    <location>
        <begin position="278"/>
        <end position="299"/>
    </location>
</feature>
<keyword evidence="1" id="KW-1133">Transmembrane helix</keyword>
<dbReference type="EMBL" id="MU826368">
    <property type="protein sequence ID" value="KAJ7378264.1"/>
    <property type="molecule type" value="Genomic_DNA"/>
</dbReference>
<sequence>MASAPFSLEGLLAYLSETFAAGVIQSYQGQGLLENAPLIAPQDLLEDFKKFDRNDKIFQEYDPPSGDDSKMGWKRSRPTRWWLSLWKAMKHAFYIQILGGVVLGSLAILILILDFNSVDLCYDMQSTNWTALPKETQAIMVTAATTESYVVQLWTLFLVLVMFGWPVIKKLNLLILNLLGAFLDTCYRLYLQVYGVYKKPWMSFPLNGLFVSIVLMNCLILGREVAKNSETERSRKIKKTIKVSAMLAAQFAFGISITYYLVYKLIPLYGEASQTNRAVIAGALPLVTAIPKVIVRLAAQRIDFVHPGDSHVLLNVLYTASAIVFRVMQAELTSLQLFILLSFAHGTVDLLERLTIVVRDYLWYFIYKKLKRDGIETIMAADKFRTPRSMRFIADMSIQMILGESTALIAAVGFIQLYNFMYPANNPSHTNIYFVMQFFIRVSIAISIDFVFNSFSFWIQMSYLNVAIVRVWKKKWRKHMVVAFILTAVTLCYYTTHLFSVVKAKNTPGAKTPDHSCTGPFAKF</sequence>
<name>A0A9W9ZDN4_9CNID</name>
<protein>
    <submittedName>
        <fullName evidence="2">Uncharacterized protein</fullName>
    </submittedName>
</protein>
<feature type="transmembrane region" description="Helical" evidence="1">
    <location>
        <begin position="392"/>
        <end position="418"/>
    </location>
</feature>
<feature type="transmembrane region" description="Helical" evidence="1">
    <location>
        <begin position="149"/>
        <end position="168"/>
    </location>
</feature>
<evidence type="ECO:0000256" key="1">
    <source>
        <dbReference type="SAM" id="Phobius"/>
    </source>
</evidence>
<dbReference type="AlphaFoldDB" id="A0A9W9ZDN4"/>
<feature type="transmembrane region" description="Helical" evidence="1">
    <location>
        <begin position="243"/>
        <end position="266"/>
    </location>
</feature>
<keyword evidence="1" id="KW-0812">Transmembrane</keyword>
<feature type="transmembrane region" description="Helical" evidence="1">
    <location>
        <begin position="480"/>
        <end position="499"/>
    </location>
</feature>
<evidence type="ECO:0000313" key="2">
    <source>
        <dbReference type="EMBL" id="KAJ7378264.1"/>
    </source>
</evidence>
<evidence type="ECO:0000313" key="3">
    <source>
        <dbReference type="Proteomes" id="UP001163046"/>
    </source>
</evidence>
<keyword evidence="3" id="KW-1185">Reference proteome</keyword>
<organism evidence="2 3">
    <name type="scientific">Desmophyllum pertusum</name>
    <dbReference type="NCBI Taxonomy" id="174260"/>
    <lineage>
        <taxon>Eukaryota</taxon>
        <taxon>Metazoa</taxon>
        <taxon>Cnidaria</taxon>
        <taxon>Anthozoa</taxon>
        <taxon>Hexacorallia</taxon>
        <taxon>Scleractinia</taxon>
        <taxon>Caryophylliina</taxon>
        <taxon>Caryophylliidae</taxon>
        <taxon>Desmophyllum</taxon>
    </lineage>
</organism>
<keyword evidence="1" id="KW-0472">Membrane</keyword>
<reference evidence="2" key="1">
    <citation type="submission" date="2023-01" db="EMBL/GenBank/DDBJ databases">
        <title>Genome assembly of the deep-sea coral Lophelia pertusa.</title>
        <authorList>
            <person name="Herrera S."/>
            <person name="Cordes E."/>
        </authorList>
    </citation>
    <scope>NUCLEOTIDE SEQUENCE</scope>
    <source>
        <strain evidence="2">USNM1676648</strain>
        <tissue evidence="2">Polyp</tissue>
    </source>
</reference>
<feature type="transmembrane region" description="Helical" evidence="1">
    <location>
        <begin position="438"/>
        <end position="459"/>
    </location>
</feature>
<proteinExistence type="predicted"/>
<feature type="transmembrane region" description="Helical" evidence="1">
    <location>
        <begin position="173"/>
        <end position="190"/>
    </location>
</feature>
<dbReference type="Proteomes" id="UP001163046">
    <property type="component" value="Unassembled WGS sequence"/>
</dbReference>
<dbReference type="OrthoDB" id="5959897at2759"/>
<feature type="transmembrane region" description="Helical" evidence="1">
    <location>
        <begin position="202"/>
        <end position="222"/>
    </location>
</feature>